<dbReference type="Pfam" id="PF20862">
    <property type="entry name" value="DUF6843"/>
    <property type="match status" value="1"/>
</dbReference>
<organism evidence="2 3">
    <name type="scientific">Bacillus weihaiensis</name>
    <dbReference type="NCBI Taxonomy" id="1547283"/>
    <lineage>
        <taxon>Bacteria</taxon>
        <taxon>Bacillati</taxon>
        <taxon>Bacillota</taxon>
        <taxon>Bacilli</taxon>
        <taxon>Bacillales</taxon>
        <taxon>Bacillaceae</taxon>
        <taxon>Bacillus</taxon>
    </lineage>
</organism>
<dbReference type="EMBL" id="CP016020">
    <property type="protein sequence ID" value="APH05520.1"/>
    <property type="molecule type" value="Genomic_DNA"/>
</dbReference>
<protein>
    <recommendedName>
        <fullName evidence="1">DUF6843 domain-containing protein</fullName>
    </recommendedName>
</protein>
<dbReference type="STRING" id="1547283.A9C19_12585"/>
<dbReference type="RefSeq" id="WP_072580310.1">
    <property type="nucleotide sequence ID" value="NZ_CP016020.1"/>
</dbReference>
<accession>A0A1L3MTA3</accession>
<name>A0A1L3MTA3_9BACI</name>
<evidence type="ECO:0000313" key="2">
    <source>
        <dbReference type="EMBL" id="APH05520.1"/>
    </source>
</evidence>
<sequence>MIKKLVLLLFICHLLTGCKQDDQVSPKTYLIPIGYTGWVKVQYEDGPINTSTSKPDEYRVNKDGIAITHDPHIHEGWATNHYYYVDQKGKRTKLVPGKMVHGSSSGMEQGGETTEYFYIGTSEQFEKDHYISNE</sequence>
<keyword evidence="3" id="KW-1185">Reference proteome</keyword>
<dbReference type="OrthoDB" id="68404at2"/>
<gene>
    <name evidence="2" type="ORF">A9C19_12585</name>
</gene>
<evidence type="ECO:0000259" key="1">
    <source>
        <dbReference type="Pfam" id="PF20862"/>
    </source>
</evidence>
<dbReference type="Proteomes" id="UP000181936">
    <property type="component" value="Chromosome"/>
</dbReference>
<evidence type="ECO:0000313" key="3">
    <source>
        <dbReference type="Proteomes" id="UP000181936"/>
    </source>
</evidence>
<proteinExistence type="predicted"/>
<dbReference type="AlphaFoldDB" id="A0A1L3MTA3"/>
<feature type="domain" description="DUF6843" evidence="1">
    <location>
        <begin position="25"/>
        <end position="118"/>
    </location>
</feature>
<reference evidence="2 3" key="1">
    <citation type="journal article" date="2016" name="Sci. Rep.">
        <title>Complete genome sequence and transcriptomic analysis of a novel marine strain Bacillus weihaiensis reveals the mechanism of brown algae degradation.</title>
        <authorList>
            <person name="Zhu Y."/>
            <person name="Chen P."/>
            <person name="Bao Y."/>
            <person name="Men Y."/>
            <person name="Zeng Y."/>
            <person name="Yang J."/>
            <person name="Sun J."/>
            <person name="Sun Y."/>
        </authorList>
    </citation>
    <scope>NUCLEOTIDE SEQUENCE [LARGE SCALE GENOMIC DNA]</scope>
    <source>
        <strain evidence="2 3">Alg07</strain>
    </source>
</reference>
<dbReference type="InterPro" id="IPR049293">
    <property type="entry name" value="DUF6843"/>
</dbReference>
<dbReference type="PROSITE" id="PS51257">
    <property type="entry name" value="PROKAR_LIPOPROTEIN"/>
    <property type="match status" value="1"/>
</dbReference>
<dbReference type="KEGG" id="bwh:A9C19_12585"/>